<dbReference type="PROSITE" id="PS50109">
    <property type="entry name" value="HIS_KIN"/>
    <property type="match status" value="1"/>
</dbReference>
<evidence type="ECO:0000256" key="8">
    <source>
        <dbReference type="ARBA" id="ARBA00022777"/>
    </source>
</evidence>
<comment type="subcellular location">
    <subcellularLocation>
        <location evidence="2">Cell membrane</location>
        <topology evidence="2">Multi-pass membrane protein</topology>
    </subcellularLocation>
</comment>
<dbReference type="Gene3D" id="6.10.340.10">
    <property type="match status" value="1"/>
</dbReference>
<dbReference type="Pfam" id="PF00672">
    <property type="entry name" value="HAMP"/>
    <property type="match status" value="1"/>
</dbReference>
<keyword evidence="7" id="KW-0547">Nucleotide-binding</keyword>
<dbReference type="Pfam" id="PF02518">
    <property type="entry name" value="HATPase_c"/>
    <property type="match status" value="1"/>
</dbReference>
<dbReference type="InterPro" id="IPR010559">
    <property type="entry name" value="Sig_transdc_His_kin_internal"/>
</dbReference>
<evidence type="ECO:0000256" key="3">
    <source>
        <dbReference type="ARBA" id="ARBA00012438"/>
    </source>
</evidence>
<dbReference type="InterPro" id="IPR005467">
    <property type="entry name" value="His_kinase_dom"/>
</dbReference>
<keyword evidence="8 15" id="KW-0418">Kinase</keyword>
<evidence type="ECO:0000256" key="10">
    <source>
        <dbReference type="ARBA" id="ARBA00023012"/>
    </source>
</evidence>
<name>A0A1B1N1C9_9BACL</name>
<dbReference type="SMART" id="SM00304">
    <property type="entry name" value="HAMP"/>
    <property type="match status" value="1"/>
</dbReference>
<keyword evidence="16" id="KW-1185">Reference proteome</keyword>
<keyword evidence="12" id="KW-0812">Transmembrane</keyword>
<dbReference type="PANTHER" id="PTHR34220:SF7">
    <property type="entry name" value="SENSOR HISTIDINE KINASE YPDA"/>
    <property type="match status" value="1"/>
</dbReference>
<proteinExistence type="predicted"/>
<evidence type="ECO:0000256" key="4">
    <source>
        <dbReference type="ARBA" id="ARBA00022475"/>
    </source>
</evidence>
<evidence type="ECO:0000259" key="14">
    <source>
        <dbReference type="PROSITE" id="PS50885"/>
    </source>
</evidence>
<dbReference type="PROSITE" id="PS50885">
    <property type="entry name" value="HAMP"/>
    <property type="match status" value="1"/>
</dbReference>
<feature type="domain" description="HAMP" evidence="14">
    <location>
        <begin position="317"/>
        <end position="369"/>
    </location>
</feature>
<dbReference type="EC" id="2.7.13.3" evidence="3"/>
<keyword evidence="12" id="KW-1133">Transmembrane helix</keyword>
<keyword evidence="10" id="KW-0902">Two-component regulatory system</keyword>
<evidence type="ECO:0000256" key="2">
    <source>
        <dbReference type="ARBA" id="ARBA00004651"/>
    </source>
</evidence>
<dbReference type="Proteomes" id="UP000092573">
    <property type="component" value="Chromosome"/>
</dbReference>
<dbReference type="Pfam" id="PF06580">
    <property type="entry name" value="His_kinase"/>
    <property type="match status" value="1"/>
</dbReference>
<evidence type="ECO:0000256" key="5">
    <source>
        <dbReference type="ARBA" id="ARBA00022553"/>
    </source>
</evidence>
<dbReference type="GO" id="GO:0005886">
    <property type="term" value="C:plasma membrane"/>
    <property type="evidence" value="ECO:0007669"/>
    <property type="project" value="UniProtKB-SubCell"/>
</dbReference>
<feature type="transmembrane region" description="Helical" evidence="12">
    <location>
        <begin position="293"/>
        <end position="319"/>
    </location>
</feature>
<keyword evidence="5" id="KW-0597">Phosphoprotein</keyword>
<gene>
    <name evidence="15" type="ORF">AWM70_11915</name>
</gene>
<dbReference type="Gene3D" id="3.30.565.10">
    <property type="entry name" value="Histidine kinase-like ATPase, C-terminal domain"/>
    <property type="match status" value="1"/>
</dbReference>
<dbReference type="STRING" id="1462996.AWM70_11915"/>
<organism evidence="15 16">
    <name type="scientific">Paenibacillus yonginensis</name>
    <dbReference type="NCBI Taxonomy" id="1462996"/>
    <lineage>
        <taxon>Bacteria</taxon>
        <taxon>Bacillati</taxon>
        <taxon>Bacillota</taxon>
        <taxon>Bacilli</taxon>
        <taxon>Bacillales</taxon>
        <taxon>Paenibacillaceae</taxon>
        <taxon>Paenibacillus</taxon>
    </lineage>
</organism>
<evidence type="ECO:0000313" key="16">
    <source>
        <dbReference type="Proteomes" id="UP000092573"/>
    </source>
</evidence>
<dbReference type="RefSeq" id="WP_068696640.1">
    <property type="nucleotide sequence ID" value="NZ_CP014167.1"/>
</dbReference>
<evidence type="ECO:0000313" key="15">
    <source>
        <dbReference type="EMBL" id="ANS75221.1"/>
    </source>
</evidence>
<evidence type="ECO:0000256" key="12">
    <source>
        <dbReference type="SAM" id="Phobius"/>
    </source>
</evidence>
<feature type="transmembrane region" description="Helical" evidence="12">
    <location>
        <begin position="20"/>
        <end position="41"/>
    </location>
</feature>
<evidence type="ECO:0000256" key="7">
    <source>
        <dbReference type="ARBA" id="ARBA00022741"/>
    </source>
</evidence>
<dbReference type="EMBL" id="CP014167">
    <property type="protein sequence ID" value="ANS75221.1"/>
    <property type="molecule type" value="Genomic_DNA"/>
</dbReference>
<dbReference type="SMART" id="SM00387">
    <property type="entry name" value="HATPase_c"/>
    <property type="match status" value="1"/>
</dbReference>
<dbReference type="InterPro" id="IPR003594">
    <property type="entry name" value="HATPase_dom"/>
</dbReference>
<dbReference type="SUPFAM" id="SSF55874">
    <property type="entry name" value="ATPase domain of HSP90 chaperone/DNA topoisomerase II/histidine kinase"/>
    <property type="match status" value="1"/>
</dbReference>
<dbReference type="GO" id="GO:0000155">
    <property type="term" value="F:phosphorelay sensor kinase activity"/>
    <property type="evidence" value="ECO:0007669"/>
    <property type="project" value="InterPro"/>
</dbReference>
<dbReference type="KEGG" id="pyg:AWM70_11915"/>
<dbReference type="SUPFAM" id="SSF158472">
    <property type="entry name" value="HAMP domain-like"/>
    <property type="match status" value="1"/>
</dbReference>
<dbReference type="InterPro" id="IPR003660">
    <property type="entry name" value="HAMP_dom"/>
</dbReference>
<keyword evidence="11 12" id="KW-0472">Membrane</keyword>
<keyword evidence="9" id="KW-0067">ATP-binding</keyword>
<dbReference type="PANTHER" id="PTHR34220">
    <property type="entry name" value="SENSOR HISTIDINE KINASE YPDA"/>
    <property type="match status" value="1"/>
</dbReference>
<evidence type="ECO:0000256" key="6">
    <source>
        <dbReference type="ARBA" id="ARBA00022679"/>
    </source>
</evidence>
<evidence type="ECO:0000256" key="11">
    <source>
        <dbReference type="ARBA" id="ARBA00023136"/>
    </source>
</evidence>
<dbReference type="InterPro" id="IPR036890">
    <property type="entry name" value="HATPase_C_sf"/>
</dbReference>
<protein>
    <recommendedName>
        <fullName evidence="3">histidine kinase</fullName>
        <ecNumber evidence="3">2.7.13.3</ecNumber>
    </recommendedName>
</protein>
<keyword evidence="6" id="KW-0808">Transferase</keyword>
<keyword evidence="4" id="KW-1003">Cell membrane</keyword>
<feature type="domain" description="Histidine kinase" evidence="13">
    <location>
        <begin position="486"/>
        <end position="591"/>
    </location>
</feature>
<evidence type="ECO:0000256" key="1">
    <source>
        <dbReference type="ARBA" id="ARBA00000085"/>
    </source>
</evidence>
<reference evidence="15 16" key="1">
    <citation type="submission" date="2016-01" db="EMBL/GenBank/DDBJ databases">
        <title>Complete Genome Sequence of Paenibacillus yonginensis DCY84, a novel Plant Growth-Promoting Bacteria with Elicitation of Induced Systemic Resistance.</title>
        <authorList>
            <person name="Kim Y.J."/>
            <person name="Yang D.C."/>
            <person name="Sukweenadhi J."/>
        </authorList>
    </citation>
    <scope>NUCLEOTIDE SEQUENCE [LARGE SCALE GENOMIC DNA]</scope>
    <source>
        <strain evidence="15 16">DCY84</strain>
    </source>
</reference>
<evidence type="ECO:0000259" key="13">
    <source>
        <dbReference type="PROSITE" id="PS50109"/>
    </source>
</evidence>
<dbReference type="GO" id="GO:0005524">
    <property type="term" value="F:ATP binding"/>
    <property type="evidence" value="ECO:0007669"/>
    <property type="project" value="UniProtKB-KW"/>
</dbReference>
<accession>A0A1B1N1C9</accession>
<comment type="catalytic activity">
    <reaction evidence="1">
        <text>ATP + protein L-histidine = ADP + protein N-phospho-L-histidine.</text>
        <dbReference type="EC" id="2.7.13.3"/>
    </reaction>
</comment>
<dbReference type="InterPro" id="IPR050640">
    <property type="entry name" value="Bact_2-comp_sensor_kinase"/>
</dbReference>
<sequence>MLDKLLQKTNNLKLKHKLLVSYVLIVMIPILIVGSVVTYYFRQQTLDRAVEQATNNVGKITMQLETMFKVPLNVSDLLLFDKEMEQLANTNYQSDLQLTIAYRNFSTFRDFKNQYRELSGIKIYFDNPTLVNNLEIIPLTATAKESYWYKKAMATKAINWLYVKGEQDAPVNRLSLVRQVPFREYHTFGVLVVEVNQSELNRMLIQEPFETVIVDEQGYVAAAKNADMVGRKLEDIGYSSDLNSLAKGTYRKEINHRDSYVVVNSIYPDSSVNGLKVISLFETQSIVKGANRVALIGLLIIALVLLVALFFVYTVSILTTKRLLLLSRRFNKLAMGNLNVVSQIDGSDEIGQLSRQFNYMVESISRLMNQVVETTEQNNQLEIAQREIKLKMMASQINPHFLFNALESIRMNAYLKGEKELANIVRLLGKLMRKNLEIGREKTTLQNEAEMVSSYLEIQRFRYEDRLEYELNVAPETARLRVPALIVQPLVENAVVHGLENKDGTVKVVVNLTIRDEELRVSVEDNGSGMTPERLQEVRELLSGPEEENNRIGLRNVHQRLTLSYGEGSGLVIESEYGRGTRMSFSIPLSMV</sequence>
<dbReference type="AlphaFoldDB" id="A0A1B1N1C9"/>
<evidence type="ECO:0000256" key="9">
    <source>
        <dbReference type="ARBA" id="ARBA00022840"/>
    </source>
</evidence>
<dbReference type="CDD" id="cd06225">
    <property type="entry name" value="HAMP"/>
    <property type="match status" value="1"/>
</dbReference>